<keyword evidence="1" id="KW-0675">Receptor</keyword>
<dbReference type="EMBL" id="DVKT01000022">
    <property type="protein sequence ID" value="HIT39023.1"/>
    <property type="molecule type" value="Genomic_DNA"/>
</dbReference>
<dbReference type="AlphaFoldDB" id="A0A9D1GDS1"/>
<accession>A0A9D1GDS1</accession>
<dbReference type="Proteomes" id="UP000886722">
    <property type="component" value="Unassembled WGS sequence"/>
</dbReference>
<evidence type="ECO:0000313" key="2">
    <source>
        <dbReference type="Proteomes" id="UP000886722"/>
    </source>
</evidence>
<dbReference type="SUPFAM" id="SSF49464">
    <property type="entry name" value="Carboxypeptidase regulatory domain-like"/>
    <property type="match status" value="1"/>
</dbReference>
<gene>
    <name evidence="1" type="ORF">IAD06_03145</name>
</gene>
<name>A0A9D1GDS1_9BACT</name>
<reference evidence="1" key="1">
    <citation type="submission" date="2020-10" db="EMBL/GenBank/DDBJ databases">
        <authorList>
            <person name="Gilroy R."/>
        </authorList>
    </citation>
    <scope>NUCLEOTIDE SEQUENCE</scope>
    <source>
        <strain evidence="1">21143</strain>
    </source>
</reference>
<protein>
    <submittedName>
        <fullName evidence="1">TonB-dependent receptor</fullName>
    </submittedName>
</protein>
<dbReference type="SUPFAM" id="SSF56935">
    <property type="entry name" value="Porins"/>
    <property type="match status" value="1"/>
</dbReference>
<reference evidence="1" key="2">
    <citation type="journal article" date="2021" name="PeerJ">
        <title>Extensive microbial diversity within the chicken gut microbiome revealed by metagenomics and culture.</title>
        <authorList>
            <person name="Gilroy R."/>
            <person name="Ravi A."/>
            <person name="Getino M."/>
            <person name="Pursley I."/>
            <person name="Horton D.L."/>
            <person name="Alikhan N.F."/>
            <person name="Baker D."/>
            <person name="Gharbi K."/>
            <person name="Hall N."/>
            <person name="Watson M."/>
            <person name="Adriaenssens E.M."/>
            <person name="Foster-Nyarko E."/>
            <person name="Jarju S."/>
            <person name="Secka A."/>
            <person name="Antonio M."/>
            <person name="Oren A."/>
            <person name="Chaudhuri R.R."/>
            <person name="La Ragione R."/>
            <person name="Hildebrand F."/>
            <person name="Pallen M.J."/>
        </authorList>
    </citation>
    <scope>NUCLEOTIDE SEQUENCE</scope>
    <source>
        <strain evidence="1">21143</strain>
    </source>
</reference>
<comment type="caution">
    <text evidence="1">The sequence shown here is derived from an EMBL/GenBank/DDBJ whole genome shotgun (WGS) entry which is preliminary data.</text>
</comment>
<sequence length="753" mass="87280">MAQTIEVEGHVRDSERNDLIGATVCCFTSDTLLVASMITDSKGDFRLKLSGGKQAFRLQIGYLGYKEMTLILNPTEEKLVRLGDITLSRSSALIQEVIVTGNHTVHTAEKTMIYPTREQLRHVYDRNSLLRTMTIPGVSIGIYDQKPTYMGREILFCIDGREATEDEVNNLNPRDIKRIDFYTNGNTDYPKADVVFDYVLKERDYAGTVAVNGQHNLNKPTGSARGTAQYFQGKSEFALSVADSYDCFSNYNSENYTETAYGFPDGTNVNTTQELPSQKNSNNLRSYFNYIYKDKKQSVYSSFRLNQNLRENDVWNSQTFSNTPETYTMQENRHSTGLSPALSFWYECALKNDQRLRMDWYGSYGNNDYKRWYVYRIDDVITSAYDNATDESSWYGRFKINYTKTFKNRSSFNVEANQDFTRTDDRNAREGVVSDVYLNRGNTQLYLTYNYKVKNRLNLRLRLAERLSFSQTGADTYFDHMFVPSLQMTYMYKTHMLQIVAETSGSSPSITNLTATEYRRNIYEISVGNPGLKDWRKYQAGAIYTWVVDRFFVGAGFIFGGDYRSPYTNIEYAADRDMFVCQQRSSGNSISQSYELQLQYSIIPQKLMVEVYGNYKHEKLAYWKTIYGDSYNVSIDCYFFHKGWSVSAGYAPKRSYIEKSGTKIQSSGGFDLNVGYSIKGWNIQFRTLSPFMKTTFKGWYERLSYSKINAMRYERTYDNMFQLTVNYRFTFGKKKHKFHSTEIKDINQSTILE</sequence>
<proteinExistence type="predicted"/>
<organism evidence="1 2">
    <name type="scientific">Candidatus Caccoplasma intestinavium</name>
    <dbReference type="NCBI Taxonomy" id="2840716"/>
    <lineage>
        <taxon>Bacteria</taxon>
        <taxon>Pseudomonadati</taxon>
        <taxon>Bacteroidota</taxon>
        <taxon>Bacteroidia</taxon>
        <taxon>Bacteroidales</taxon>
        <taxon>Bacteroidaceae</taxon>
        <taxon>Bacteroidaceae incertae sedis</taxon>
        <taxon>Candidatus Caccoplasma</taxon>
    </lineage>
</organism>
<dbReference type="InterPro" id="IPR008969">
    <property type="entry name" value="CarboxyPept-like_regulatory"/>
</dbReference>
<evidence type="ECO:0000313" key="1">
    <source>
        <dbReference type="EMBL" id="HIT39023.1"/>
    </source>
</evidence>